<name>A0A7D4T8Y2_9GAMM</name>
<keyword evidence="6 7" id="KW-0472">Membrane</keyword>
<proteinExistence type="predicted"/>
<dbReference type="RefSeq" id="WP_173283717.1">
    <property type="nucleotide sequence ID" value="NZ_CP054020.1"/>
</dbReference>
<keyword evidence="5 7" id="KW-1133">Transmembrane helix</keyword>
<dbReference type="InterPro" id="IPR036259">
    <property type="entry name" value="MFS_trans_sf"/>
</dbReference>
<evidence type="ECO:0000313" key="9">
    <source>
        <dbReference type="EMBL" id="QKI88126.1"/>
    </source>
</evidence>
<accession>A0A7D4T8Y2</accession>
<keyword evidence="4 7" id="KW-0812">Transmembrane</keyword>
<dbReference type="InterPro" id="IPR011701">
    <property type="entry name" value="MFS"/>
</dbReference>
<feature type="transmembrane region" description="Helical" evidence="7">
    <location>
        <begin position="47"/>
        <end position="68"/>
    </location>
</feature>
<comment type="subcellular location">
    <subcellularLocation>
        <location evidence="1">Cell membrane</location>
        <topology evidence="1">Multi-pass membrane protein</topology>
    </subcellularLocation>
</comment>
<evidence type="ECO:0000256" key="4">
    <source>
        <dbReference type="ARBA" id="ARBA00022692"/>
    </source>
</evidence>
<gene>
    <name evidence="9" type="ORF">HQN79_00350</name>
</gene>
<protein>
    <submittedName>
        <fullName evidence="9">MFS transporter</fullName>
    </submittedName>
</protein>
<evidence type="ECO:0000256" key="2">
    <source>
        <dbReference type="ARBA" id="ARBA00022448"/>
    </source>
</evidence>
<sequence>MWPVFRFPAFRAFFGIQFLGAFNDNLYKNALVILITFKLSQSEEQTGLLVTLAAGLFILPFLLFSPLAGQLADAYDKRWLIRKINLAEVGVMLLGAISLIQQSIELLLFTLFLMGTQSAFFGPIKYAFLPEILPEKQLIKGNALFSGSTFVAILLGTILGGLGVMPDDGVYLMGAAVIVVASLGYLASFAVGEVRPHPGYPEKIRFWGNTRSIFQQALRHREAFFAVLGISWFWFFGAVILSQIPTLVKYGLQADDQVVVWFLTLFSIGIALGSAGIAQLFKGQVHLRWHPLLLILMSTSLLMAVWLIHLHTPVGGNFALTTLSEFLSSTYGLALSVSFALMAFFGGAYIVPLYTLMQCKTPAEQRGQMIAVNNLINSALMVLSSLLLMFGFGVGLSLLAMLVILAVANILVIVLFKMGAN</sequence>
<dbReference type="SUPFAM" id="SSF103473">
    <property type="entry name" value="MFS general substrate transporter"/>
    <property type="match status" value="1"/>
</dbReference>
<feature type="domain" description="Major facilitator superfamily (MFS) profile" evidence="8">
    <location>
        <begin position="9"/>
        <end position="421"/>
    </location>
</feature>
<evidence type="ECO:0000256" key="7">
    <source>
        <dbReference type="SAM" id="Phobius"/>
    </source>
</evidence>
<feature type="transmembrane region" description="Helical" evidence="7">
    <location>
        <begin position="396"/>
        <end position="416"/>
    </location>
</feature>
<dbReference type="Pfam" id="PF07690">
    <property type="entry name" value="MFS_1"/>
    <property type="match status" value="1"/>
</dbReference>
<dbReference type="GO" id="GO:0022857">
    <property type="term" value="F:transmembrane transporter activity"/>
    <property type="evidence" value="ECO:0007669"/>
    <property type="project" value="InterPro"/>
</dbReference>
<feature type="transmembrane region" description="Helical" evidence="7">
    <location>
        <begin position="292"/>
        <end position="311"/>
    </location>
</feature>
<evidence type="ECO:0000259" key="8">
    <source>
        <dbReference type="PROSITE" id="PS50850"/>
    </source>
</evidence>
<evidence type="ECO:0000256" key="3">
    <source>
        <dbReference type="ARBA" id="ARBA00022475"/>
    </source>
</evidence>
<dbReference type="AlphaFoldDB" id="A0A7D4T8Y2"/>
<dbReference type="CDD" id="cd06173">
    <property type="entry name" value="MFS_MefA_like"/>
    <property type="match status" value="1"/>
</dbReference>
<feature type="transmembrane region" description="Helical" evidence="7">
    <location>
        <begin position="80"/>
        <end position="100"/>
    </location>
</feature>
<evidence type="ECO:0000256" key="5">
    <source>
        <dbReference type="ARBA" id="ARBA00022989"/>
    </source>
</evidence>
<dbReference type="Proteomes" id="UP000504724">
    <property type="component" value="Chromosome"/>
</dbReference>
<feature type="transmembrane region" description="Helical" evidence="7">
    <location>
        <begin position="331"/>
        <end position="357"/>
    </location>
</feature>
<dbReference type="KEGG" id="txa:HQN79_00350"/>
<feature type="transmembrane region" description="Helical" evidence="7">
    <location>
        <begin position="141"/>
        <end position="164"/>
    </location>
</feature>
<evidence type="ECO:0000313" key="10">
    <source>
        <dbReference type="Proteomes" id="UP000504724"/>
    </source>
</evidence>
<dbReference type="PANTHER" id="PTHR43266:SF2">
    <property type="entry name" value="MAJOR FACILITATOR SUPERFAMILY (MFS) PROFILE DOMAIN-CONTAINING PROTEIN"/>
    <property type="match status" value="1"/>
</dbReference>
<feature type="transmembrane region" description="Helical" evidence="7">
    <location>
        <begin position="106"/>
        <end position="129"/>
    </location>
</feature>
<dbReference type="GO" id="GO:0005886">
    <property type="term" value="C:plasma membrane"/>
    <property type="evidence" value="ECO:0007669"/>
    <property type="project" value="UniProtKB-SubCell"/>
</dbReference>
<organism evidence="9 10">
    <name type="scientific">Thiomicrorhabdus xiamenensis</name>
    <dbReference type="NCBI Taxonomy" id="2739063"/>
    <lineage>
        <taxon>Bacteria</taxon>
        <taxon>Pseudomonadati</taxon>
        <taxon>Pseudomonadota</taxon>
        <taxon>Gammaproteobacteria</taxon>
        <taxon>Thiotrichales</taxon>
        <taxon>Piscirickettsiaceae</taxon>
        <taxon>Thiomicrorhabdus</taxon>
    </lineage>
</organism>
<dbReference type="InterPro" id="IPR020846">
    <property type="entry name" value="MFS_dom"/>
</dbReference>
<reference evidence="9 10" key="1">
    <citation type="submission" date="2020-05" db="EMBL/GenBank/DDBJ databases">
        <title>Thiomicrorhabdus sediminis sp.nov. and Thiomicrorhabdus xiamenensis sp.nov., novel sulfur-oxidizing bacteria isolated from coastal sediment.</title>
        <authorList>
            <person name="Liu X."/>
        </authorList>
    </citation>
    <scope>NUCLEOTIDE SEQUENCE [LARGE SCALE GENOMIC DNA]</scope>
    <source>
        <strain evidence="9 10">G2</strain>
    </source>
</reference>
<keyword evidence="10" id="KW-1185">Reference proteome</keyword>
<feature type="transmembrane region" description="Helical" evidence="7">
    <location>
        <begin position="369"/>
        <end position="390"/>
    </location>
</feature>
<evidence type="ECO:0000256" key="6">
    <source>
        <dbReference type="ARBA" id="ARBA00023136"/>
    </source>
</evidence>
<keyword evidence="2" id="KW-0813">Transport</keyword>
<keyword evidence="3" id="KW-1003">Cell membrane</keyword>
<feature type="transmembrane region" description="Helical" evidence="7">
    <location>
        <begin position="170"/>
        <end position="191"/>
    </location>
</feature>
<dbReference type="PROSITE" id="PS50850">
    <property type="entry name" value="MFS"/>
    <property type="match status" value="1"/>
</dbReference>
<feature type="transmembrane region" description="Helical" evidence="7">
    <location>
        <begin position="223"/>
        <end position="246"/>
    </location>
</feature>
<dbReference type="PANTHER" id="PTHR43266">
    <property type="entry name" value="MACROLIDE-EFFLUX PROTEIN"/>
    <property type="match status" value="1"/>
</dbReference>
<evidence type="ECO:0000256" key="1">
    <source>
        <dbReference type="ARBA" id="ARBA00004651"/>
    </source>
</evidence>
<dbReference type="Gene3D" id="1.20.1250.20">
    <property type="entry name" value="MFS general substrate transporter like domains"/>
    <property type="match status" value="1"/>
</dbReference>
<feature type="transmembrane region" description="Helical" evidence="7">
    <location>
        <begin position="258"/>
        <end position="280"/>
    </location>
</feature>
<dbReference type="EMBL" id="CP054020">
    <property type="protein sequence ID" value="QKI88126.1"/>
    <property type="molecule type" value="Genomic_DNA"/>
</dbReference>